<organism evidence="1 2">
    <name type="scientific">Indibacter alkaliphilus (strain CCUG 57479 / KCTC 22604 / LW1)</name>
    <dbReference type="NCBI Taxonomy" id="1189612"/>
    <lineage>
        <taxon>Bacteria</taxon>
        <taxon>Pseudomonadati</taxon>
        <taxon>Bacteroidota</taxon>
        <taxon>Cytophagia</taxon>
        <taxon>Cytophagales</taxon>
        <taxon>Cyclobacteriaceae</taxon>
    </lineage>
</organism>
<keyword evidence="2" id="KW-1185">Reference proteome</keyword>
<reference evidence="1 2" key="1">
    <citation type="journal article" date="2013" name="Genome Announc.">
        <title>Draft Genome Sequence of Indibacter alkaliphilus Strain LW1T, Isolated from Lonar Lake, a Haloalkaline Lake in the Buldana District of Maharashtra, India.</title>
        <authorList>
            <person name="Singh A."/>
            <person name="Kumar Jangir P."/>
            <person name="Sharma R."/>
            <person name="Singh A."/>
            <person name="Kumar Pinnaka A."/>
            <person name="Shivaji S."/>
        </authorList>
    </citation>
    <scope>NUCLEOTIDE SEQUENCE [LARGE SCALE GENOMIC DNA]</scope>
    <source>
        <strain evidence="2">CCUG 57479 / KCTC 22604 / LW1</strain>
    </source>
</reference>
<gene>
    <name evidence="1" type="ORF">A33Q_3931</name>
</gene>
<dbReference type="Proteomes" id="UP000006073">
    <property type="component" value="Unassembled WGS sequence"/>
</dbReference>
<dbReference type="Gene3D" id="2.30.30.40">
    <property type="entry name" value="SH3 Domains"/>
    <property type="match status" value="1"/>
</dbReference>
<evidence type="ECO:0000313" key="2">
    <source>
        <dbReference type="Proteomes" id="UP000006073"/>
    </source>
</evidence>
<evidence type="ECO:0000313" key="1">
    <source>
        <dbReference type="EMBL" id="EOZ92840.1"/>
    </source>
</evidence>
<name>S2D6Z9_INDAL</name>
<dbReference type="EMBL" id="ALWO02000049">
    <property type="protein sequence ID" value="EOZ92840.1"/>
    <property type="molecule type" value="Genomic_DNA"/>
</dbReference>
<proteinExistence type="predicted"/>
<sequence>MLNFLLLLTIVFSSHAQKEKPLSITKSKFSDVKVYAQPSTSSPLIMSLEKDEPVDFHRKSIANGGHWSIVNLAGRPGYVLTNELYNEVQPQFSGKVKKSKLKSEVVANLKNLD</sequence>
<protein>
    <recommendedName>
        <fullName evidence="3">SH3 domain-containing protein</fullName>
    </recommendedName>
</protein>
<dbReference type="AlphaFoldDB" id="S2D6Z9"/>
<comment type="caution">
    <text evidence="1">The sequence shown here is derived from an EMBL/GenBank/DDBJ whole genome shotgun (WGS) entry which is preliminary data.</text>
</comment>
<accession>S2D6Z9</accession>
<evidence type="ECO:0008006" key="3">
    <source>
        <dbReference type="Google" id="ProtNLM"/>
    </source>
</evidence>